<keyword evidence="3" id="KW-1185">Reference proteome</keyword>
<gene>
    <name evidence="2" type="ORF">Vafri_10974</name>
</gene>
<name>A0A8J4B717_9CHLO</name>
<organism evidence="2 3">
    <name type="scientific">Volvox africanus</name>
    <dbReference type="NCBI Taxonomy" id="51714"/>
    <lineage>
        <taxon>Eukaryota</taxon>
        <taxon>Viridiplantae</taxon>
        <taxon>Chlorophyta</taxon>
        <taxon>core chlorophytes</taxon>
        <taxon>Chlorophyceae</taxon>
        <taxon>CS clade</taxon>
        <taxon>Chlamydomonadales</taxon>
        <taxon>Volvocaceae</taxon>
        <taxon>Volvox</taxon>
    </lineage>
</organism>
<dbReference type="AlphaFoldDB" id="A0A8J4B717"/>
<sequence>MDTWRSFHHAAGGQASETSTSCEMASGSSSWPGSNVDACFVNRFGGNAVGGCNSGAEGNGDGNGGGGNGGGGNGGDGSGSSNRSGVLRSMTSWRQLVLCEEQRMEALVAAGPLPPGLRELRVEQLRWPRGSHADGMTVRNINTLLSFCADVAKLPYAAIHLSLEALSGAATATFLNPPSEVRGAGSTTAAAAELAAAVATGSGRQPLCCSSVRDVVLVSSSALSRVPGLKTLRWWGLLPLLAHLDAAGISQALGNLQQVSELEIPGGLGGAHPSTSPLFLLHLARGLEAMPRLRRLRFTSTVPHNDALAQGLPGFLVALRRPLRVEVGFVTLEDAAALRNLMARSTVAALLGAARDVDGSGRETGATDTLVCGGRGGATVVVWEESSSCGGRGDSSGHPGYGELSCYDGWERGDGLWWCPEEGRDDEV</sequence>
<reference evidence="2" key="1">
    <citation type="journal article" date="2021" name="Proc. Natl. Acad. Sci. U.S.A.">
        <title>Three genomes in the algal genus Volvox reveal the fate of a haploid sex-determining region after a transition to homothallism.</title>
        <authorList>
            <person name="Yamamoto K."/>
            <person name="Hamaji T."/>
            <person name="Kawai-Toyooka H."/>
            <person name="Matsuzaki R."/>
            <person name="Takahashi F."/>
            <person name="Nishimura Y."/>
            <person name="Kawachi M."/>
            <person name="Noguchi H."/>
            <person name="Minakuchi Y."/>
            <person name="Umen J.G."/>
            <person name="Toyoda A."/>
            <person name="Nozaki H."/>
        </authorList>
    </citation>
    <scope>NUCLEOTIDE SEQUENCE</scope>
    <source>
        <strain evidence="2">NIES-3780</strain>
    </source>
</reference>
<dbReference type="EMBL" id="BNCO01000021">
    <property type="protein sequence ID" value="GIL55413.1"/>
    <property type="molecule type" value="Genomic_DNA"/>
</dbReference>
<evidence type="ECO:0000313" key="2">
    <source>
        <dbReference type="EMBL" id="GIL55413.1"/>
    </source>
</evidence>
<feature type="compositionally biased region" description="Polar residues" evidence="1">
    <location>
        <begin position="15"/>
        <end position="28"/>
    </location>
</feature>
<proteinExistence type="predicted"/>
<feature type="region of interest" description="Disordered" evidence="1">
    <location>
        <begin position="63"/>
        <end position="85"/>
    </location>
</feature>
<accession>A0A8J4B717</accession>
<feature type="region of interest" description="Disordered" evidence="1">
    <location>
        <begin position="1"/>
        <end position="28"/>
    </location>
</feature>
<evidence type="ECO:0000256" key="1">
    <source>
        <dbReference type="SAM" id="MobiDB-lite"/>
    </source>
</evidence>
<evidence type="ECO:0000313" key="3">
    <source>
        <dbReference type="Proteomes" id="UP000747399"/>
    </source>
</evidence>
<comment type="caution">
    <text evidence="2">The sequence shown here is derived from an EMBL/GenBank/DDBJ whole genome shotgun (WGS) entry which is preliminary data.</text>
</comment>
<dbReference type="Proteomes" id="UP000747399">
    <property type="component" value="Unassembled WGS sequence"/>
</dbReference>
<feature type="compositionally biased region" description="Gly residues" evidence="1">
    <location>
        <begin position="63"/>
        <end position="78"/>
    </location>
</feature>
<protein>
    <submittedName>
        <fullName evidence="2">Uncharacterized protein</fullName>
    </submittedName>
</protein>